<keyword evidence="6 8" id="KW-0408">Iron</keyword>
<gene>
    <name evidence="10" type="ORF">EUTSA_v10005410mg</name>
</gene>
<evidence type="ECO:0000256" key="2">
    <source>
        <dbReference type="ARBA" id="ARBA00010617"/>
    </source>
</evidence>
<name>V4K585_EUTSA</name>
<dbReference type="InterPro" id="IPR001128">
    <property type="entry name" value="Cyt_P450"/>
</dbReference>
<dbReference type="PROSITE" id="PS00086">
    <property type="entry name" value="CYTOCHROME_P450"/>
    <property type="match status" value="1"/>
</dbReference>
<evidence type="ECO:0000256" key="5">
    <source>
        <dbReference type="ARBA" id="ARBA00023002"/>
    </source>
</evidence>
<dbReference type="AlphaFoldDB" id="V4K585"/>
<keyword evidence="4 8" id="KW-0479">Metal-binding</keyword>
<dbReference type="PANTHER" id="PTHR24296">
    <property type="entry name" value="CYTOCHROME P450"/>
    <property type="match status" value="1"/>
</dbReference>
<comment type="cofactor">
    <cofactor evidence="1 8">
        <name>heme</name>
        <dbReference type="ChEBI" id="CHEBI:30413"/>
    </cofactor>
</comment>
<protein>
    <recommendedName>
        <fullName evidence="12">Cytochrome P450</fullName>
    </recommendedName>
</protein>
<feature type="binding site" description="axial binding residue" evidence="8">
    <location>
        <position position="153"/>
    </location>
    <ligand>
        <name>heme</name>
        <dbReference type="ChEBI" id="CHEBI:30413"/>
    </ligand>
    <ligandPart>
        <name>Fe</name>
        <dbReference type="ChEBI" id="CHEBI:18248"/>
    </ligandPart>
</feature>
<evidence type="ECO:0008006" key="12">
    <source>
        <dbReference type="Google" id="ProtNLM"/>
    </source>
</evidence>
<accession>V4K585</accession>
<dbReference type="GO" id="GO:0004497">
    <property type="term" value="F:monooxygenase activity"/>
    <property type="evidence" value="ECO:0007669"/>
    <property type="project" value="UniProtKB-KW"/>
</dbReference>
<dbReference type="Gramene" id="ESQ32700">
    <property type="protein sequence ID" value="ESQ32700"/>
    <property type="gene ID" value="EUTSA_v10005410mg"/>
</dbReference>
<dbReference type="KEGG" id="eus:EUTSA_v10005410mg"/>
<evidence type="ECO:0000256" key="9">
    <source>
        <dbReference type="RuleBase" id="RU000461"/>
    </source>
</evidence>
<dbReference type="GO" id="GO:0016705">
    <property type="term" value="F:oxidoreductase activity, acting on paired donors, with incorporation or reduction of molecular oxygen"/>
    <property type="evidence" value="ECO:0007669"/>
    <property type="project" value="InterPro"/>
</dbReference>
<dbReference type="Gene3D" id="1.10.630.10">
    <property type="entry name" value="Cytochrome P450"/>
    <property type="match status" value="2"/>
</dbReference>
<evidence type="ECO:0000256" key="8">
    <source>
        <dbReference type="PIRSR" id="PIRSR602401-1"/>
    </source>
</evidence>
<dbReference type="SUPFAM" id="SSF48264">
    <property type="entry name" value="Cytochrome P450"/>
    <property type="match status" value="2"/>
</dbReference>
<organism evidence="10 11">
    <name type="scientific">Eutrema salsugineum</name>
    <name type="common">Saltwater cress</name>
    <name type="synonym">Sisymbrium salsugineum</name>
    <dbReference type="NCBI Taxonomy" id="72664"/>
    <lineage>
        <taxon>Eukaryota</taxon>
        <taxon>Viridiplantae</taxon>
        <taxon>Streptophyta</taxon>
        <taxon>Embryophyta</taxon>
        <taxon>Tracheophyta</taxon>
        <taxon>Spermatophyta</taxon>
        <taxon>Magnoliopsida</taxon>
        <taxon>eudicotyledons</taxon>
        <taxon>Gunneridae</taxon>
        <taxon>Pentapetalae</taxon>
        <taxon>rosids</taxon>
        <taxon>malvids</taxon>
        <taxon>Brassicales</taxon>
        <taxon>Brassicaceae</taxon>
        <taxon>Eutremeae</taxon>
        <taxon>Eutrema</taxon>
    </lineage>
</organism>
<keyword evidence="3 8" id="KW-0349">Heme</keyword>
<evidence type="ECO:0000313" key="11">
    <source>
        <dbReference type="Proteomes" id="UP000030689"/>
    </source>
</evidence>
<dbReference type="GO" id="GO:0005506">
    <property type="term" value="F:iron ion binding"/>
    <property type="evidence" value="ECO:0007669"/>
    <property type="project" value="InterPro"/>
</dbReference>
<evidence type="ECO:0000256" key="6">
    <source>
        <dbReference type="ARBA" id="ARBA00023004"/>
    </source>
</evidence>
<dbReference type="eggNOG" id="KOG0157">
    <property type="taxonomic scope" value="Eukaryota"/>
</dbReference>
<reference evidence="10 11" key="1">
    <citation type="journal article" date="2013" name="Front. Plant Sci.">
        <title>The Reference Genome of the Halophytic Plant Eutrema salsugineum.</title>
        <authorList>
            <person name="Yang R."/>
            <person name="Jarvis D.E."/>
            <person name="Chen H."/>
            <person name="Beilstein M.A."/>
            <person name="Grimwood J."/>
            <person name="Jenkins J."/>
            <person name="Shu S."/>
            <person name="Prochnik S."/>
            <person name="Xin M."/>
            <person name="Ma C."/>
            <person name="Schmutz J."/>
            <person name="Wing R.A."/>
            <person name="Mitchell-Olds T."/>
            <person name="Schumaker K.S."/>
            <person name="Wang X."/>
        </authorList>
    </citation>
    <scope>NUCLEOTIDE SEQUENCE [LARGE SCALE GENOMIC DNA]</scope>
</reference>
<dbReference type="InterPro" id="IPR017972">
    <property type="entry name" value="Cyt_P450_CS"/>
</dbReference>
<evidence type="ECO:0000256" key="3">
    <source>
        <dbReference type="ARBA" id="ARBA00022617"/>
    </source>
</evidence>
<keyword evidence="11" id="KW-1185">Reference proteome</keyword>
<evidence type="ECO:0000256" key="1">
    <source>
        <dbReference type="ARBA" id="ARBA00001971"/>
    </source>
</evidence>
<proteinExistence type="inferred from homology"/>
<dbReference type="GO" id="GO:0006629">
    <property type="term" value="P:lipid metabolic process"/>
    <property type="evidence" value="ECO:0007669"/>
    <property type="project" value="UniProtKB-ARBA"/>
</dbReference>
<evidence type="ECO:0000313" key="10">
    <source>
        <dbReference type="EMBL" id="ESQ32700.1"/>
    </source>
</evidence>
<dbReference type="GO" id="GO:0020037">
    <property type="term" value="F:heme binding"/>
    <property type="evidence" value="ECO:0007669"/>
    <property type="project" value="InterPro"/>
</dbReference>
<dbReference type="Pfam" id="PF00067">
    <property type="entry name" value="p450"/>
    <property type="match status" value="1"/>
</dbReference>
<evidence type="ECO:0000256" key="4">
    <source>
        <dbReference type="ARBA" id="ARBA00022723"/>
    </source>
</evidence>
<dbReference type="InterPro" id="IPR036396">
    <property type="entry name" value="Cyt_P450_sf"/>
</dbReference>
<dbReference type="OMA" id="RIYDFTE"/>
<dbReference type="Proteomes" id="UP000030689">
    <property type="component" value="Unassembled WGS sequence"/>
</dbReference>
<sequence>MLPGLLIVLHRIYDFTEELLEKSNLTFQFKGPLAFYVFKYERFNADSELWKNLRNAAQARLNHQGNGLVPIFNNFAKERLIVNLQDVFRRLTYDTTMVLIIGADPKTLSVETPENEFAKALTDVGEAIMYKNVKPRLSCSFKFLPFNVGPRSCLGKQLATILMKIVVVEILQNYDIQVIKGQKIEPLPGLILWMKDGLSVIITKRDSAKCSLSLI</sequence>
<dbReference type="InterPro" id="IPR002401">
    <property type="entry name" value="Cyt_P450_E_grp-I"/>
</dbReference>
<keyword evidence="7 9" id="KW-0503">Monooxygenase</keyword>
<keyword evidence="5 9" id="KW-0560">Oxidoreductase</keyword>
<dbReference type="PRINTS" id="PR00463">
    <property type="entry name" value="EP450I"/>
</dbReference>
<evidence type="ECO:0000256" key="7">
    <source>
        <dbReference type="ARBA" id="ARBA00023033"/>
    </source>
</evidence>
<comment type="similarity">
    <text evidence="2 9">Belongs to the cytochrome P450 family.</text>
</comment>
<dbReference type="EMBL" id="KI517748">
    <property type="protein sequence ID" value="ESQ32700.1"/>
    <property type="molecule type" value="Genomic_DNA"/>
</dbReference>